<dbReference type="EMBL" id="JAKWBL010000001">
    <property type="protein sequence ID" value="MCH5596886.1"/>
    <property type="molecule type" value="Genomic_DNA"/>
</dbReference>
<proteinExistence type="predicted"/>
<accession>A0ABS9SEY8</accession>
<dbReference type="SUPFAM" id="SSF82784">
    <property type="entry name" value="OsmC-like"/>
    <property type="match status" value="1"/>
</dbReference>
<dbReference type="InterPro" id="IPR036102">
    <property type="entry name" value="OsmC/Ohrsf"/>
</dbReference>
<sequence>MCKEHHYQLTINWQSESGTQSYNSYTRDHTIDIASKATIEASSDSNFRGNATKHNPEELFWHR</sequence>
<feature type="compositionally biased region" description="Basic and acidic residues" evidence="1">
    <location>
        <begin position="54"/>
        <end position="63"/>
    </location>
</feature>
<feature type="compositionally biased region" description="Polar residues" evidence="1">
    <location>
        <begin position="43"/>
        <end position="53"/>
    </location>
</feature>
<gene>
    <name evidence="2" type="ORF">MKP09_02570</name>
</gene>
<dbReference type="Proteomes" id="UP001202248">
    <property type="component" value="Unassembled WGS sequence"/>
</dbReference>
<organism evidence="2 3">
    <name type="scientific">Niabella ginsengisoli</name>
    <dbReference type="NCBI Taxonomy" id="522298"/>
    <lineage>
        <taxon>Bacteria</taxon>
        <taxon>Pseudomonadati</taxon>
        <taxon>Bacteroidota</taxon>
        <taxon>Chitinophagia</taxon>
        <taxon>Chitinophagales</taxon>
        <taxon>Chitinophagaceae</taxon>
        <taxon>Niabella</taxon>
    </lineage>
</organism>
<dbReference type="InterPro" id="IPR015946">
    <property type="entry name" value="KH_dom-like_a/b"/>
</dbReference>
<reference evidence="2 3" key="1">
    <citation type="submission" date="2022-02" db="EMBL/GenBank/DDBJ databases">
        <authorList>
            <person name="Min J."/>
        </authorList>
    </citation>
    <scope>NUCLEOTIDE SEQUENCE [LARGE SCALE GENOMIC DNA]</scope>
    <source>
        <strain evidence="2 3">GR10-1</strain>
    </source>
</reference>
<keyword evidence="3" id="KW-1185">Reference proteome</keyword>
<evidence type="ECO:0000313" key="2">
    <source>
        <dbReference type="EMBL" id="MCH5596886.1"/>
    </source>
</evidence>
<dbReference type="Gene3D" id="3.30.300.20">
    <property type="match status" value="1"/>
</dbReference>
<evidence type="ECO:0000256" key="1">
    <source>
        <dbReference type="SAM" id="MobiDB-lite"/>
    </source>
</evidence>
<protein>
    <submittedName>
        <fullName evidence="2">Uncharacterized protein</fullName>
    </submittedName>
</protein>
<feature type="region of interest" description="Disordered" evidence="1">
    <location>
        <begin position="43"/>
        <end position="63"/>
    </location>
</feature>
<comment type="caution">
    <text evidence="2">The sequence shown here is derived from an EMBL/GenBank/DDBJ whole genome shotgun (WGS) entry which is preliminary data.</text>
</comment>
<evidence type="ECO:0000313" key="3">
    <source>
        <dbReference type="Proteomes" id="UP001202248"/>
    </source>
</evidence>
<name>A0ABS9SEY8_9BACT</name>
<dbReference type="RefSeq" id="WP_240826297.1">
    <property type="nucleotide sequence ID" value="NZ_JAKWBL010000001.1"/>
</dbReference>